<gene>
    <name evidence="2" type="ORF">LVJ82_06220</name>
</gene>
<feature type="transmembrane region" description="Helical" evidence="1">
    <location>
        <begin position="302"/>
        <end position="323"/>
    </location>
</feature>
<organism evidence="2 3">
    <name type="scientific">Vitreoscilla massiliensis</name>
    <dbReference type="NCBI Taxonomy" id="1689272"/>
    <lineage>
        <taxon>Bacteria</taxon>
        <taxon>Pseudomonadati</taxon>
        <taxon>Pseudomonadota</taxon>
        <taxon>Betaproteobacteria</taxon>
        <taxon>Neisseriales</taxon>
        <taxon>Neisseriaceae</taxon>
        <taxon>Vitreoscilla</taxon>
    </lineage>
</organism>
<proteinExistence type="predicted"/>
<feature type="transmembrane region" description="Helical" evidence="1">
    <location>
        <begin position="408"/>
        <end position="427"/>
    </location>
</feature>
<dbReference type="PANTHER" id="PTHR30092">
    <property type="entry name" value="INNER MEMBRANE PROTEIN CRED"/>
    <property type="match status" value="1"/>
</dbReference>
<name>A0ABY4EAY0_9NEIS</name>
<sequence>MKLGLKFFAIFIVCVLFVAVMYGIRDLVAERQQLAERVNRDIAEQYVSSQRVLAPLALIPINRVCPANSTTSNAACKPSTRWISLAADNANWHNALQVDSDSLKRGIYRSMLFHNGMNYQAQYDFSRLSVAEGEQIDWSQALWVWQISDQRGLNQAPTLDINGHKQTLKLMLQAHPRIEGAYYAAPLLATDKPVKLQLQAAFTGTSDLSLLPLAATQIDMQSPWAHPKFEGSNLPQSRQVQDSGFKASWSSGFMNENNQQYVQQCLSRSDCKISLYPANNDWQAAAVSVFNPVNVYTLSDRAIKYALLFVLMVFGVFGLFEVLKDLRVHPVQYGLVGAALAVFYLLLLSLSEHIGFTLAYVIAASACVLLISCYVAAILHSWLRASVLTVLLLGLYSVLYFLLHTSEWTLILGSGLVFVVLASIMLLTRKLDWYALEQRHLYHPRTHSESE</sequence>
<keyword evidence="3" id="KW-1185">Reference proteome</keyword>
<accession>A0ABY4EAY0</accession>
<dbReference type="PIRSF" id="PIRSF004548">
    <property type="entry name" value="CreD"/>
    <property type="match status" value="1"/>
</dbReference>
<evidence type="ECO:0000313" key="2">
    <source>
        <dbReference type="EMBL" id="UOO90567.1"/>
    </source>
</evidence>
<feature type="transmembrane region" description="Helical" evidence="1">
    <location>
        <begin position="382"/>
        <end position="402"/>
    </location>
</feature>
<reference evidence="2 3" key="1">
    <citation type="journal article" date="2022" name="Res Sq">
        <title>Evolution of multicellular longitudinally dividing oral cavity symbionts (Neisseriaceae).</title>
        <authorList>
            <person name="Nyongesa S."/>
            <person name="Weber P."/>
            <person name="Bernet E."/>
            <person name="Pullido F."/>
            <person name="Nieckarz M."/>
            <person name="Delaby M."/>
            <person name="Nieves C."/>
            <person name="Viehboeck T."/>
            <person name="Krause N."/>
            <person name="Rivera-Millot A."/>
            <person name="Nakamura A."/>
            <person name="Vischer N."/>
            <person name="VanNieuwenhze M."/>
            <person name="Brun Y."/>
            <person name="Cava F."/>
            <person name="Bulgheresi S."/>
            <person name="Veyrier F."/>
        </authorList>
    </citation>
    <scope>NUCLEOTIDE SEQUENCE [LARGE SCALE GENOMIC DNA]</scope>
    <source>
        <strain evidence="2 3">SN4</strain>
    </source>
</reference>
<protein>
    <submittedName>
        <fullName evidence="2">Cell envelope integrity protein CreD</fullName>
    </submittedName>
</protein>
<dbReference type="EMBL" id="CP091511">
    <property type="protein sequence ID" value="UOO90567.1"/>
    <property type="molecule type" value="Genomic_DNA"/>
</dbReference>
<feature type="transmembrane region" description="Helical" evidence="1">
    <location>
        <begin position="354"/>
        <end position="375"/>
    </location>
</feature>
<dbReference type="NCBIfam" id="NF008712">
    <property type="entry name" value="PRK11715.1-1"/>
    <property type="match status" value="1"/>
</dbReference>
<keyword evidence="1" id="KW-0472">Membrane</keyword>
<dbReference type="PANTHER" id="PTHR30092:SF0">
    <property type="entry name" value="INNER MEMBRANE PROTEIN CRED"/>
    <property type="match status" value="1"/>
</dbReference>
<keyword evidence="1" id="KW-1133">Transmembrane helix</keyword>
<dbReference type="Proteomes" id="UP000832011">
    <property type="component" value="Chromosome"/>
</dbReference>
<dbReference type="Pfam" id="PF06123">
    <property type="entry name" value="CreD"/>
    <property type="match status" value="1"/>
</dbReference>
<dbReference type="RefSeq" id="WP_058304894.1">
    <property type="nucleotide sequence ID" value="NZ_CABKVG010000005.1"/>
</dbReference>
<feature type="transmembrane region" description="Helical" evidence="1">
    <location>
        <begin position="330"/>
        <end position="348"/>
    </location>
</feature>
<evidence type="ECO:0000256" key="1">
    <source>
        <dbReference type="SAM" id="Phobius"/>
    </source>
</evidence>
<evidence type="ECO:0000313" key="3">
    <source>
        <dbReference type="Proteomes" id="UP000832011"/>
    </source>
</evidence>
<keyword evidence="1" id="KW-0812">Transmembrane</keyword>
<feature type="transmembrane region" description="Helical" evidence="1">
    <location>
        <begin position="7"/>
        <end position="24"/>
    </location>
</feature>
<dbReference type="InterPro" id="IPR010364">
    <property type="entry name" value="Uncharacterised_IM_CreD"/>
</dbReference>